<dbReference type="GO" id="GO:0003700">
    <property type="term" value="F:DNA-binding transcription factor activity"/>
    <property type="evidence" value="ECO:0007669"/>
    <property type="project" value="InterPro"/>
</dbReference>
<proteinExistence type="predicted"/>
<dbReference type="PRINTS" id="PR00040">
    <property type="entry name" value="HTHMERR"/>
</dbReference>
<dbReference type="PANTHER" id="PTHR30204:SF98">
    <property type="entry name" value="HTH-TYPE TRANSCRIPTIONAL REGULATOR ADHR"/>
    <property type="match status" value="1"/>
</dbReference>
<dbReference type="InterPro" id="IPR009061">
    <property type="entry name" value="DNA-bd_dom_put_sf"/>
</dbReference>
<evidence type="ECO:0000313" key="4">
    <source>
        <dbReference type="Proteomes" id="UP000051010"/>
    </source>
</evidence>
<sequence>MQEMRTEPTYAIGEFAAKVGLSAPTIRYYEREDLLKSHREANGRRYFTDTDVNWVRFLLHLKGTGMSIQDLKQYVEWRAQGDETIPNRLTLLKETRNDFMEKYREVQHHLQILNDKINWYQNKEAGKTTSTEPFAEYLKRIGHSE</sequence>
<dbReference type="PATRIC" id="fig|1423786.4.peg.658"/>
<dbReference type="AlphaFoldDB" id="A0A0R1Y6Q8"/>
<gene>
    <name evidence="3" type="ORF">FD47_GL000627</name>
</gene>
<dbReference type="InterPro" id="IPR047057">
    <property type="entry name" value="MerR_fam"/>
</dbReference>
<evidence type="ECO:0000259" key="2">
    <source>
        <dbReference type="PROSITE" id="PS50937"/>
    </source>
</evidence>
<keyword evidence="1" id="KW-0238">DNA-binding</keyword>
<dbReference type="Proteomes" id="UP000051010">
    <property type="component" value="Unassembled WGS sequence"/>
</dbReference>
<name>A0A0R1Y6Q8_9LACO</name>
<dbReference type="EMBL" id="AZFZ01000150">
    <property type="protein sequence ID" value="KRM37445.1"/>
    <property type="molecule type" value="Genomic_DNA"/>
</dbReference>
<dbReference type="RefSeq" id="WP_054736735.1">
    <property type="nucleotide sequence ID" value="NZ_AZFZ01000150.1"/>
</dbReference>
<organism evidence="3 4">
    <name type="scientific">Lentilactobacillus parafarraginis DSM 18390 = JCM 14109</name>
    <dbReference type="NCBI Taxonomy" id="1423786"/>
    <lineage>
        <taxon>Bacteria</taxon>
        <taxon>Bacillati</taxon>
        <taxon>Bacillota</taxon>
        <taxon>Bacilli</taxon>
        <taxon>Lactobacillales</taxon>
        <taxon>Lactobacillaceae</taxon>
        <taxon>Lentilactobacillus</taxon>
    </lineage>
</organism>
<dbReference type="GO" id="GO:0003677">
    <property type="term" value="F:DNA binding"/>
    <property type="evidence" value="ECO:0007669"/>
    <property type="project" value="UniProtKB-KW"/>
</dbReference>
<evidence type="ECO:0000313" key="3">
    <source>
        <dbReference type="EMBL" id="KRM37445.1"/>
    </source>
</evidence>
<dbReference type="Pfam" id="PF13411">
    <property type="entry name" value="MerR_1"/>
    <property type="match status" value="1"/>
</dbReference>
<feature type="domain" description="HTH merR-type" evidence="2">
    <location>
        <begin position="9"/>
        <end position="77"/>
    </location>
</feature>
<dbReference type="PANTHER" id="PTHR30204">
    <property type="entry name" value="REDOX-CYCLING DRUG-SENSING TRANSCRIPTIONAL ACTIVATOR SOXR"/>
    <property type="match status" value="1"/>
</dbReference>
<dbReference type="SMART" id="SM00422">
    <property type="entry name" value="HTH_MERR"/>
    <property type="match status" value="1"/>
</dbReference>
<evidence type="ECO:0000256" key="1">
    <source>
        <dbReference type="ARBA" id="ARBA00023125"/>
    </source>
</evidence>
<accession>A0A0R1Y6Q8</accession>
<dbReference type="Gene3D" id="1.10.1660.10">
    <property type="match status" value="1"/>
</dbReference>
<dbReference type="PROSITE" id="PS00552">
    <property type="entry name" value="HTH_MERR_1"/>
    <property type="match status" value="1"/>
</dbReference>
<dbReference type="PROSITE" id="PS50937">
    <property type="entry name" value="HTH_MERR_2"/>
    <property type="match status" value="1"/>
</dbReference>
<dbReference type="SUPFAM" id="SSF46955">
    <property type="entry name" value="Putative DNA-binding domain"/>
    <property type="match status" value="1"/>
</dbReference>
<reference evidence="3 4" key="1">
    <citation type="journal article" date="2015" name="Genome Announc.">
        <title>Expanding the biotechnology potential of lactobacilli through comparative genomics of 213 strains and associated genera.</title>
        <authorList>
            <person name="Sun Z."/>
            <person name="Harris H.M."/>
            <person name="McCann A."/>
            <person name="Guo C."/>
            <person name="Argimon S."/>
            <person name="Zhang W."/>
            <person name="Yang X."/>
            <person name="Jeffery I.B."/>
            <person name="Cooney J.C."/>
            <person name="Kagawa T.F."/>
            <person name="Liu W."/>
            <person name="Song Y."/>
            <person name="Salvetti E."/>
            <person name="Wrobel A."/>
            <person name="Rasinkangas P."/>
            <person name="Parkhill J."/>
            <person name="Rea M.C."/>
            <person name="O'Sullivan O."/>
            <person name="Ritari J."/>
            <person name="Douillard F.P."/>
            <person name="Paul Ross R."/>
            <person name="Yang R."/>
            <person name="Briner A.E."/>
            <person name="Felis G.E."/>
            <person name="de Vos W.M."/>
            <person name="Barrangou R."/>
            <person name="Klaenhammer T.R."/>
            <person name="Caufield P.W."/>
            <person name="Cui Y."/>
            <person name="Zhang H."/>
            <person name="O'Toole P.W."/>
        </authorList>
    </citation>
    <scope>NUCLEOTIDE SEQUENCE [LARGE SCALE GENOMIC DNA]</scope>
    <source>
        <strain evidence="3 4">DSM 18390</strain>
    </source>
</reference>
<protein>
    <submittedName>
        <fullName evidence="3">Transcriptional regulator, MerR family</fullName>
    </submittedName>
</protein>
<comment type="caution">
    <text evidence="3">The sequence shown here is derived from an EMBL/GenBank/DDBJ whole genome shotgun (WGS) entry which is preliminary data.</text>
</comment>
<dbReference type="CDD" id="cd01109">
    <property type="entry name" value="HTH_YyaN"/>
    <property type="match status" value="1"/>
</dbReference>
<dbReference type="InterPro" id="IPR000551">
    <property type="entry name" value="MerR-type_HTH_dom"/>
</dbReference>